<dbReference type="SUPFAM" id="SSF50969">
    <property type="entry name" value="YVTN repeat-like/Quinoprotein amine dehydrogenase"/>
    <property type="match status" value="1"/>
</dbReference>
<sequence>MNLALLRRAALAPSALVVLLAAAACAPSTTPAATPAPTSDAHGLAEVGAAEVAAPALALVIGDDAGALTLLDLETEERTALAPARPGVSGVFADGRLVFRALGSGEATTVEVFDGGRWTMPHGDHTHSFRGEPQAYGTLEGVGPVRVASTGQRTAVAFGDGEVRLLAHEELDGGEPEPLTVAHAGPVVPLAEHLLVPTGDEVVRVVDARGEPTDAAPVPCGAVADADVTRVGAVFACAEGAVLFTRQVGGAVTGEVVPYPGGAPAAARLDGRTDRPDLAGVAGDRGAWLLDVRARAWTLIPSEVPLVHAVALGDDDSRTVALDADGRVRVLAPDGTVLARSEPLLADALADPELRDRIDLRVTATRAYVSDPVAGAVIELGHDDARVTRTFPDLQPRFLHLVG</sequence>
<dbReference type="RefSeq" id="WP_211540437.1">
    <property type="nucleotide sequence ID" value="NZ_JAGTUK010000001.1"/>
</dbReference>
<protein>
    <submittedName>
        <fullName evidence="2">ABC transporter</fullName>
    </submittedName>
</protein>
<dbReference type="EMBL" id="JAGTUK010000001">
    <property type="protein sequence ID" value="MBS0022795.1"/>
    <property type="molecule type" value="Genomic_DNA"/>
</dbReference>
<accession>A0ABS5IIZ3</accession>
<comment type="caution">
    <text evidence="2">The sequence shown here is derived from an EMBL/GenBank/DDBJ whole genome shotgun (WGS) entry which is preliminary data.</text>
</comment>
<feature type="chain" id="PRO_5045992976" evidence="1">
    <location>
        <begin position="33"/>
        <end position="403"/>
    </location>
</feature>
<organism evidence="2 3">
    <name type="scientific">Microbacterium paraoxydans</name>
    <dbReference type="NCBI Taxonomy" id="199592"/>
    <lineage>
        <taxon>Bacteria</taxon>
        <taxon>Bacillati</taxon>
        <taxon>Actinomycetota</taxon>
        <taxon>Actinomycetes</taxon>
        <taxon>Micrococcales</taxon>
        <taxon>Microbacteriaceae</taxon>
        <taxon>Microbacterium</taxon>
    </lineage>
</organism>
<evidence type="ECO:0000256" key="1">
    <source>
        <dbReference type="SAM" id="SignalP"/>
    </source>
</evidence>
<evidence type="ECO:0000313" key="2">
    <source>
        <dbReference type="EMBL" id="MBS0022795.1"/>
    </source>
</evidence>
<keyword evidence="1" id="KW-0732">Signal</keyword>
<dbReference type="InterPro" id="IPR011044">
    <property type="entry name" value="Quino_amine_DH_bsu"/>
</dbReference>
<proteinExistence type="predicted"/>
<feature type="signal peptide" evidence="1">
    <location>
        <begin position="1"/>
        <end position="32"/>
    </location>
</feature>
<evidence type="ECO:0000313" key="3">
    <source>
        <dbReference type="Proteomes" id="UP000678243"/>
    </source>
</evidence>
<reference evidence="2 3" key="1">
    <citation type="submission" date="2021-04" db="EMBL/GenBank/DDBJ databases">
        <title>Whole genome analysis of root endophytic bacterium Microbacterium paraoxydans ku-mp colonizing RP-bio226 rice variety.</title>
        <authorList>
            <person name="Ulaganathan K."/>
            <person name="Latha B."/>
        </authorList>
    </citation>
    <scope>NUCLEOTIDE SEQUENCE [LARGE SCALE GENOMIC DNA]</scope>
    <source>
        <strain evidence="3">ku-mp</strain>
    </source>
</reference>
<dbReference type="PROSITE" id="PS51257">
    <property type="entry name" value="PROKAR_LIPOPROTEIN"/>
    <property type="match status" value="1"/>
</dbReference>
<dbReference type="Proteomes" id="UP000678243">
    <property type="component" value="Unassembled WGS sequence"/>
</dbReference>
<keyword evidence="3" id="KW-1185">Reference proteome</keyword>
<gene>
    <name evidence="2" type="ORF">KE274_01595</name>
</gene>
<name>A0ABS5IIZ3_9MICO</name>